<evidence type="ECO:0000313" key="1">
    <source>
        <dbReference type="EMBL" id="GGO68722.1"/>
    </source>
</evidence>
<dbReference type="AlphaFoldDB" id="A0A917YWR6"/>
<dbReference type="EMBL" id="BMLS01000002">
    <property type="protein sequence ID" value="GGO68722.1"/>
    <property type="molecule type" value="Genomic_DNA"/>
</dbReference>
<reference evidence="1" key="2">
    <citation type="submission" date="2020-09" db="EMBL/GenBank/DDBJ databases">
        <authorList>
            <person name="Sun Q."/>
            <person name="Zhou Y."/>
        </authorList>
    </citation>
    <scope>NUCLEOTIDE SEQUENCE</scope>
    <source>
        <strain evidence="1">CGMCC 1.7086</strain>
    </source>
</reference>
<proteinExistence type="predicted"/>
<evidence type="ECO:0000313" key="2">
    <source>
        <dbReference type="Proteomes" id="UP000606935"/>
    </source>
</evidence>
<name>A0A917YWR6_9ALTE</name>
<gene>
    <name evidence="1" type="ORF">GCM10010982_18300</name>
</gene>
<dbReference type="RefSeq" id="WP_188693536.1">
    <property type="nucleotide sequence ID" value="NZ_BMLS01000002.1"/>
</dbReference>
<accession>A0A917YWR6</accession>
<reference evidence="1" key="1">
    <citation type="journal article" date="2014" name="Int. J. Syst. Evol. Microbiol.">
        <title>Complete genome sequence of Corynebacterium casei LMG S-19264T (=DSM 44701T), isolated from a smear-ripened cheese.</title>
        <authorList>
            <consortium name="US DOE Joint Genome Institute (JGI-PGF)"/>
            <person name="Walter F."/>
            <person name="Albersmeier A."/>
            <person name="Kalinowski J."/>
            <person name="Ruckert C."/>
        </authorList>
    </citation>
    <scope>NUCLEOTIDE SEQUENCE</scope>
    <source>
        <strain evidence="1">CGMCC 1.7086</strain>
    </source>
</reference>
<dbReference type="Proteomes" id="UP000606935">
    <property type="component" value="Unassembled WGS sequence"/>
</dbReference>
<sequence>MEKQASKLLAQRLAHQPTFSLVALQVVAEVEKELGRQATLGNVREVLTHRNKLVQLANTSHNPELLCALSAPSEKLDKVLATCAELLTC</sequence>
<organism evidence="1 2">
    <name type="scientific">Bowmanella pacifica</name>
    <dbReference type="NCBI Taxonomy" id="502051"/>
    <lineage>
        <taxon>Bacteria</taxon>
        <taxon>Pseudomonadati</taxon>
        <taxon>Pseudomonadota</taxon>
        <taxon>Gammaproteobacteria</taxon>
        <taxon>Alteromonadales</taxon>
        <taxon>Alteromonadaceae</taxon>
        <taxon>Bowmanella</taxon>
    </lineage>
</organism>
<protein>
    <submittedName>
        <fullName evidence="1">Uncharacterized protein</fullName>
    </submittedName>
</protein>
<comment type="caution">
    <text evidence="1">The sequence shown here is derived from an EMBL/GenBank/DDBJ whole genome shotgun (WGS) entry which is preliminary data.</text>
</comment>
<keyword evidence="2" id="KW-1185">Reference proteome</keyword>